<evidence type="ECO:0000313" key="2">
    <source>
        <dbReference type="Proteomes" id="UP000613840"/>
    </source>
</evidence>
<proteinExistence type="predicted"/>
<reference evidence="1" key="1">
    <citation type="journal article" date="2014" name="Int. J. Syst. Evol. Microbiol.">
        <title>Complete genome sequence of Corynebacterium casei LMG S-19264T (=DSM 44701T), isolated from a smear-ripened cheese.</title>
        <authorList>
            <consortium name="US DOE Joint Genome Institute (JGI-PGF)"/>
            <person name="Walter F."/>
            <person name="Albersmeier A."/>
            <person name="Kalinowski J."/>
            <person name="Ruckert C."/>
        </authorList>
    </citation>
    <scope>NUCLEOTIDE SEQUENCE</scope>
    <source>
        <strain evidence="1">CGMCC 4.7306</strain>
    </source>
</reference>
<dbReference type="EMBL" id="BMMZ01000002">
    <property type="protein sequence ID" value="GGL54306.1"/>
    <property type="molecule type" value="Genomic_DNA"/>
</dbReference>
<dbReference type="AlphaFoldDB" id="A0A917W2A2"/>
<organism evidence="1 2">
    <name type="scientific">Microlunatus endophyticus</name>
    <dbReference type="NCBI Taxonomy" id="1716077"/>
    <lineage>
        <taxon>Bacteria</taxon>
        <taxon>Bacillati</taxon>
        <taxon>Actinomycetota</taxon>
        <taxon>Actinomycetes</taxon>
        <taxon>Propionibacteriales</taxon>
        <taxon>Propionibacteriaceae</taxon>
        <taxon>Microlunatus</taxon>
    </lineage>
</organism>
<keyword evidence="2" id="KW-1185">Reference proteome</keyword>
<comment type="caution">
    <text evidence="1">The sequence shown here is derived from an EMBL/GenBank/DDBJ whole genome shotgun (WGS) entry which is preliminary data.</text>
</comment>
<gene>
    <name evidence="1" type="ORF">GCM10011575_10860</name>
</gene>
<sequence>MPGVTPALGWFPSRSFGPLPEINSAAANLWPPGRAGTSSVPYVFVPLTWNDTSVLVVAGGEAVGDDAATGPCDALHPTVAPIAITTLINTPTGFRNRRLPARIQPR</sequence>
<dbReference type="Proteomes" id="UP000613840">
    <property type="component" value="Unassembled WGS sequence"/>
</dbReference>
<reference evidence="1" key="2">
    <citation type="submission" date="2020-09" db="EMBL/GenBank/DDBJ databases">
        <authorList>
            <person name="Sun Q."/>
            <person name="Zhou Y."/>
        </authorList>
    </citation>
    <scope>NUCLEOTIDE SEQUENCE</scope>
    <source>
        <strain evidence="1">CGMCC 4.7306</strain>
    </source>
</reference>
<evidence type="ECO:0000313" key="1">
    <source>
        <dbReference type="EMBL" id="GGL54306.1"/>
    </source>
</evidence>
<protein>
    <submittedName>
        <fullName evidence="1">Uncharacterized protein</fullName>
    </submittedName>
</protein>
<name>A0A917W2A2_9ACTN</name>
<accession>A0A917W2A2</accession>